<dbReference type="Proteomes" id="UP000591735">
    <property type="component" value="Unassembled WGS sequence"/>
</dbReference>
<sequence length="354" mass="38783">MTPDQAFARWVRLSLIAFVILFVYFLAADLWMPLTPQGRVMHNVVQIAPRVSGQVSQVHVTNNEHVEAGDLLFTLDQRPFQLSLEKAELALEAANIRNDEYDASLANAQAALAAAQATETQLARDNNRMQRLNARNSVSRQQADQIAAEYDAAQANVRAAEARVKQMSVQRGLTDQQNLRLRQARNDLAQAKLNLTYSEIRAEQSGTVSNLQVKAGTYAKAGTSLAALVDDQADVIADFREKSLAYVSPGNEAAVVFDAMPGEVFSATVGEIDAGTRQGQLMADGTLAAPVSTDRWVREAQRERLHLTLTEEQDILESLPTGARATVQLFPGSGPAAWLGKIQIRVISLIHYVY</sequence>
<evidence type="ECO:0000259" key="4">
    <source>
        <dbReference type="Pfam" id="PF25917"/>
    </source>
</evidence>
<evidence type="ECO:0000313" key="6">
    <source>
        <dbReference type="Proteomes" id="UP000591735"/>
    </source>
</evidence>
<dbReference type="Gene3D" id="2.40.30.170">
    <property type="match status" value="1"/>
</dbReference>
<evidence type="ECO:0000256" key="2">
    <source>
        <dbReference type="SAM" id="Coils"/>
    </source>
</evidence>
<dbReference type="EMBL" id="JACHFE010000002">
    <property type="protein sequence ID" value="MBB5320182.1"/>
    <property type="molecule type" value="Genomic_DNA"/>
</dbReference>
<keyword evidence="2" id="KW-0175">Coiled coil</keyword>
<protein>
    <submittedName>
        <fullName evidence="5">Multidrug resistance efflux pump</fullName>
    </submittedName>
</protein>
<evidence type="ECO:0000256" key="1">
    <source>
        <dbReference type="ARBA" id="ARBA00009477"/>
    </source>
</evidence>
<dbReference type="PANTHER" id="PTHR30367:SF6">
    <property type="entry name" value="SECRETION PROTEIN-RELATED"/>
    <property type="match status" value="1"/>
</dbReference>
<proteinExistence type="inferred from homology"/>
<keyword evidence="6" id="KW-1185">Reference proteome</keyword>
<feature type="coiled-coil region" evidence="2">
    <location>
        <begin position="84"/>
        <end position="194"/>
    </location>
</feature>
<dbReference type="Gene3D" id="1.10.287.470">
    <property type="entry name" value="Helix hairpin bin"/>
    <property type="match status" value="1"/>
</dbReference>
<dbReference type="AlphaFoldDB" id="A0A840U5H0"/>
<feature type="transmembrane region" description="Helical" evidence="3">
    <location>
        <begin position="12"/>
        <end position="32"/>
    </location>
</feature>
<evidence type="ECO:0000256" key="3">
    <source>
        <dbReference type="SAM" id="Phobius"/>
    </source>
</evidence>
<comment type="caution">
    <text evidence="5">The sequence shown here is derived from an EMBL/GenBank/DDBJ whole genome shotgun (WGS) entry which is preliminary data.</text>
</comment>
<dbReference type="SUPFAM" id="SSF111369">
    <property type="entry name" value="HlyD-like secretion proteins"/>
    <property type="match status" value="3"/>
</dbReference>
<keyword evidence="3" id="KW-1133">Transmembrane helix</keyword>
<feature type="domain" description="Multidrug resistance protein MdtA-like barrel-sandwich hybrid" evidence="4">
    <location>
        <begin position="43"/>
        <end position="229"/>
    </location>
</feature>
<evidence type="ECO:0000313" key="5">
    <source>
        <dbReference type="EMBL" id="MBB5320182.1"/>
    </source>
</evidence>
<dbReference type="RefSeq" id="WP_183699771.1">
    <property type="nucleotide sequence ID" value="NZ_JACHFE010000002.1"/>
</dbReference>
<dbReference type="PANTHER" id="PTHR30367">
    <property type="entry name" value="P-HYDROXYBENZOIC ACID EFFLUX PUMP SUBUNIT AAEA-RELATED"/>
    <property type="match status" value="1"/>
</dbReference>
<dbReference type="Pfam" id="PF25917">
    <property type="entry name" value="BSH_RND"/>
    <property type="match status" value="1"/>
</dbReference>
<accession>A0A840U5H0</accession>
<organism evidence="5 6">
    <name type="scientific">Marinobacter oulmenensis</name>
    <dbReference type="NCBI Taxonomy" id="643747"/>
    <lineage>
        <taxon>Bacteria</taxon>
        <taxon>Pseudomonadati</taxon>
        <taxon>Pseudomonadota</taxon>
        <taxon>Gammaproteobacteria</taxon>
        <taxon>Pseudomonadales</taxon>
        <taxon>Marinobacteraceae</taxon>
        <taxon>Marinobacter</taxon>
    </lineage>
</organism>
<dbReference type="InterPro" id="IPR058625">
    <property type="entry name" value="MdtA-like_BSH"/>
</dbReference>
<dbReference type="InterPro" id="IPR050393">
    <property type="entry name" value="MFP_Efflux_Pump"/>
</dbReference>
<comment type="similarity">
    <text evidence="1">Belongs to the membrane fusion protein (MFP) (TC 8.A.1) family.</text>
</comment>
<dbReference type="Gene3D" id="2.40.50.100">
    <property type="match status" value="1"/>
</dbReference>
<reference evidence="5 6" key="1">
    <citation type="submission" date="2020-08" db="EMBL/GenBank/DDBJ databases">
        <title>Genomic Encyclopedia of Type Strains, Phase IV (KMG-IV): sequencing the most valuable type-strain genomes for metagenomic binning, comparative biology and taxonomic classification.</title>
        <authorList>
            <person name="Goeker M."/>
        </authorList>
    </citation>
    <scope>NUCLEOTIDE SEQUENCE [LARGE SCALE GENOMIC DNA]</scope>
    <source>
        <strain evidence="5 6">DSM 22359</strain>
    </source>
</reference>
<keyword evidence="3" id="KW-0472">Membrane</keyword>
<keyword evidence="3" id="KW-0812">Transmembrane</keyword>
<name>A0A840U5H0_9GAMM</name>
<gene>
    <name evidence="5" type="ORF">HNR38_000654</name>
</gene>